<reference evidence="3" key="1">
    <citation type="journal article" date="2021" name="PeerJ">
        <title>Extensive microbial diversity within the chicken gut microbiome revealed by metagenomics and culture.</title>
        <authorList>
            <person name="Gilroy R."/>
            <person name="Ravi A."/>
            <person name="Getino M."/>
            <person name="Pursley I."/>
            <person name="Horton D.L."/>
            <person name="Alikhan N.F."/>
            <person name="Baker D."/>
            <person name="Gharbi K."/>
            <person name="Hall N."/>
            <person name="Watson M."/>
            <person name="Adriaenssens E.M."/>
            <person name="Foster-Nyarko E."/>
            <person name="Jarju S."/>
            <person name="Secka A."/>
            <person name="Antonio M."/>
            <person name="Oren A."/>
            <person name="Chaudhuri R.R."/>
            <person name="La Ragione R."/>
            <person name="Hildebrand F."/>
            <person name="Pallen M.J."/>
        </authorList>
    </citation>
    <scope>NUCLEOTIDE SEQUENCE</scope>
    <source>
        <strain evidence="3">811</strain>
    </source>
</reference>
<dbReference type="Pfam" id="PF00156">
    <property type="entry name" value="Pribosyltran"/>
    <property type="match status" value="1"/>
</dbReference>
<reference evidence="3" key="2">
    <citation type="submission" date="2021-04" db="EMBL/GenBank/DDBJ databases">
        <authorList>
            <person name="Gilroy R."/>
        </authorList>
    </citation>
    <scope>NUCLEOTIDE SEQUENCE</scope>
    <source>
        <strain evidence="3">811</strain>
    </source>
</reference>
<comment type="similarity">
    <text evidence="1">Belongs to the ComF/GntX family.</text>
</comment>
<evidence type="ECO:0000256" key="1">
    <source>
        <dbReference type="ARBA" id="ARBA00008007"/>
    </source>
</evidence>
<feature type="domain" description="Phosphoribosyltransferase" evidence="2">
    <location>
        <begin position="173"/>
        <end position="236"/>
    </location>
</feature>
<comment type="caution">
    <text evidence="3">The sequence shown here is derived from an EMBL/GenBank/DDBJ whole genome shotgun (WGS) entry which is preliminary data.</text>
</comment>
<evidence type="ECO:0000313" key="3">
    <source>
        <dbReference type="EMBL" id="HIX08082.1"/>
    </source>
</evidence>
<proteinExistence type="inferred from homology"/>
<protein>
    <submittedName>
        <fullName evidence="3">ComF family protein</fullName>
    </submittedName>
</protein>
<dbReference type="InterPro" id="IPR029057">
    <property type="entry name" value="PRTase-like"/>
</dbReference>
<evidence type="ECO:0000313" key="4">
    <source>
        <dbReference type="Proteomes" id="UP000824204"/>
    </source>
</evidence>
<dbReference type="SUPFAM" id="SSF53271">
    <property type="entry name" value="PRTase-like"/>
    <property type="match status" value="1"/>
</dbReference>
<dbReference type="Gene3D" id="3.40.50.2020">
    <property type="match status" value="1"/>
</dbReference>
<accession>A0A9D2AGN6</accession>
<dbReference type="CDD" id="cd06223">
    <property type="entry name" value="PRTases_typeI"/>
    <property type="match status" value="1"/>
</dbReference>
<evidence type="ECO:0000259" key="2">
    <source>
        <dbReference type="Pfam" id="PF00156"/>
    </source>
</evidence>
<name>A0A9D2AGN6_9FIRM</name>
<dbReference type="InterPro" id="IPR000836">
    <property type="entry name" value="PRTase_dom"/>
</dbReference>
<dbReference type="AlphaFoldDB" id="A0A9D2AGN6"/>
<dbReference type="Proteomes" id="UP000824204">
    <property type="component" value="Unassembled WGS sequence"/>
</dbReference>
<organism evidence="3 4">
    <name type="scientific">Candidatus Borkfalkia faecipullorum</name>
    <dbReference type="NCBI Taxonomy" id="2838510"/>
    <lineage>
        <taxon>Bacteria</taxon>
        <taxon>Bacillati</taxon>
        <taxon>Bacillota</taxon>
        <taxon>Clostridia</taxon>
        <taxon>Christensenellales</taxon>
        <taxon>Christensenellaceae</taxon>
        <taxon>Candidatus Borkfalkia</taxon>
    </lineage>
</organism>
<gene>
    <name evidence="3" type="ORF">H9741_06410</name>
</gene>
<dbReference type="InterPro" id="IPR051910">
    <property type="entry name" value="ComF/GntX_DNA_util-trans"/>
</dbReference>
<dbReference type="PANTHER" id="PTHR47505">
    <property type="entry name" value="DNA UTILIZATION PROTEIN YHGH"/>
    <property type="match status" value="1"/>
</dbReference>
<dbReference type="EMBL" id="DXFX01000081">
    <property type="protein sequence ID" value="HIX08082.1"/>
    <property type="molecule type" value="Genomic_DNA"/>
</dbReference>
<sequence>MNGFVSHLFSLLSSKGKVCACCGADLYGHPYFCERCLTLLPFNNECICSKCGRATPQPCLACLECKANMPAFDAARSAFRYEGEIVRLIRQFKNGQKYLAEVFAGCMYPLLSEFEAPDFVIGIPMTKEAVKRRGYNQSELLARAVCRLARYKFEGNVLLKTRETAAQKTLSAKQRAQNLRGSLRVHERAKCRGKRILLIDDVLTTGATASVAAQALLRAGAARVYVLTAASVPDRRDDA</sequence>
<dbReference type="PANTHER" id="PTHR47505:SF1">
    <property type="entry name" value="DNA UTILIZATION PROTEIN YHGH"/>
    <property type="match status" value="1"/>
</dbReference>